<evidence type="ECO:0000256" key="5">
    <source>
        <dbReference type="ARBA" id="ARBA00022692"/>
    </source>
</evidence>
<evidence type="ECO:0000256" key="11">
    <source>
        <dbReference type="ARBA" id="ARBA00044247"/>
    </source>
</evidence>
<keyword evidence="8 12" id="KW-1133">Transmembrane helix</keyword>
<evidence type="ECO:0000313" key="13">
    <source>
        <dbReference type="EMBL" id="CAG8510492.1"/>
    </source>
</evidence>
<comment type="subcellular location">
    <subcellularLocation>
        <location evidence="1 12">Mitochondrion inner membrane</location>
        <topology evidence="1 12">Single-pass membrane protein</topology>
    </subcellularLocation>
</comment>
<reference evidence="13" key="1">
    <citation type="submission" date="2021-06" db="EMBL/GenBank/DDBJ databases">
        <authorList>
            <person name="Kallberg Y."/>
            <person name="Tangrot J."/>
            <person name="Rosling A."/>
        </authorList>
    </citation>
    <scope>NUCLEOTIDE SEQUENCE</scope>
    <source>
        <strain evidence="13">FL130A</strain>
    </source>
</reference>
<proteinExistence type="inferred from homology"/>
<keyword evidence="6 12" id="KW-0999">Mitochondrion inner membrane</keyword>
<evidence type="ECO:0000256" key="4">
    <source>
        <dbReference type="ARBA" id="ARBA00022660"/>
    </source>
</evidence>
<dbReference type="AlphaFoldDB" id="A0A9N8ZXI1"/>
<dbReference type="PANTHER" id="PTHR12980">
    <property type="entry name" value="UBIQUINOL-CYTOCHROME C REDUCTASE COMPLEX, SUBUNIT X"/>
    <property type="match status" value="1"/>
</dbReference>
<dbReference type="FunFam" id="1.20.5.260:FF:000001">
    <property type="entry name" value="Cytochrome b-c1 complex subunit 9"/>
    <property type="match status" value="1"/>
</dbReference>
<dbReference type="GO" id="GO:0006122">
    <property type="term" value="P:mitochondrial electron transport, ubiquinol to cytochrome c"/>
    <property type="evidence" value="ECO:0007669"/>
    <property type="project" value="UniProtKB-UniRule"/>
</dbReference>
<keyword evidence="10 12" id="KW-0472">Membrane</keyword>
<keyword evidence="4 12" id="KW-0679">Respiratory chain</keyword>
<name>A0A9N8ZXI1_9GLOM</name>
<comment type="function">
    <text evidence="12">Component of the ubiquinol-cytochrome c oxidoreductase, a multisubunit transmembrane complex that is part of the mitochondrial electron transport chain which drives oxidative phosphorylation. The complex plays an important role in the uptake of multiple carbon sources present in different host niches.</text>
</comment>
<dbReference type="GO" id="GO:0045275">
    <property type="term" value="C:respiratory chain complex III"/>
    <property type="evidence" value="ECO:0007669"/>
    <property type="project" value="UniProtKB-UniRule"/>
</dbReference>
<dbReference type="EMBL" id="CAJVPS010000819">
    <property type="protein sequence ID" value="CAG8510492.1"/>
    <property type="molecule type" value="Genomic_DNA"/>
</dbReference>
<comment type="subunit">
    <text evidence="12">Component of the ubiquinol-cytochrome c oxidoreductase (cytochrome b-c1 complex, complex III, CIII), a multisubunit enzyme composed of 3 respiratory subunits cytochrome b, cytochrome c1 and Rieske protein, 2 core protein subunits, and additional low-molecular weight protein subunits.</text>
</comment>
<gene>
    <name evidence="13" type="ORF">ALEPTO_LOCUS3950</name>
</gene>
<evidence type="ECO:0000256" key="1">
    <source>
        <dbReference type="ARBA" id="ARBA00004434"/>
    </source>
</evidence>
<comment type="similarity">
    <text evidence="2 12">Belongs to the UQCR10/QCR9 family.</text>
</comment>
<dbReference type="InterPro" id="IPR036656">
    <property type="entry name" value="QCR9_sf"/>
</dbReference>
<evidence type="ECO:0000256" key="3">
    <source>
        <dbReference type="ARBA" id="ARBA00022448"/>
    </source>
</evidence>
<feature type="transmembrane region" description="Helical" evidence="12">
    <location>
        <begin position="26"/>
        <end position="44"/>
    </location>
</feature>
<dbReference type="Pfam" id="PF05365">
    <property type="entry name" value="UCR_UQCRX_QCR9"/>
    <property type="match status" value="1"/>
</dbReference>
<dbReference type="GO" id="GO:0005743">
    <property type="term" value="C:mitochondrial inner membrane"/>
    <property type="evidence" value="ECO:0007669"/>
    <property type="project" value="UniProtKB-SubCell"/>
</dbReference>
<evidence type="ECO:0000256" key="6">
    <source>
        <dbReference type="ARBA" id="ARBA00022792"/>
    </source>
</evidence>
<evidence type="ECO:0000256" key="12">
    <source>
        <dbReference type="RuleBase" id="RU368056"/>
    </source>
</evidence>
<comment type="caution">
    <text evidence="13">The sequence shown here is derived from an EMBL/GenBank/DDBJ whole genome shotgun (WGS) entry which is preliminary data.</text>
</comment>
<keyword evidence="9 12" id="KW-0496">Mitochondrion</keyword>
<keyword evidence="7 12" id="KW-0249">Electron transport</keyword>
<keyword evidence="5 12" id="KW-0812">Transmembrane</keyword>
<dbReference type="Gene3D" id="1.20.5.260">
    <property type="entry name" value="Cytochrome b-c1 complex subunit 9"/>
    <property type="match status" value="1"/>
</dbReference>
<dbReference type="Proteomes" id="UP000789508">
    <property type="component" value="Unassembled WGS sequence"/>
</dbReference>
<dbReference type="SUPFAM" id="SSF81514">
    <property type="entry name" value="Subunit X (non-heme 7 kDa protein) of cytochrome bc1 complex (Ubiquinol-cytochrome c reductase)"/>
    <property type="match status" value="1"/>
</dbReference>
<evidence type="ECO:0000256" key="8">
    <source>
        <dbReference type="ARBA" id="ARBA00022989"/>
    </source>
</evidence>
<dbReference type="PANTHER" id="PTHR12980:SF0">
    <property type="entry name" value="CYTOCHROME B-C1 COMPLEX SUBUNIT 9"/>
    <property type="match status" value="1"/>
</dbReference>
<dbReference type="OrthoDB" id="44067at2759"/>
<sequence>MVDISGRNSTLNRFSRIAYQGIFRRNSVFLVGIFATAFTFELVFDTVADKVWDNLNKGKQWKDIKDRYSLK</sequence>
<evidence type="ECO:0000256" key="7">
    <source>
        <dbReference type="ARBA" id="ARBA00022982"/>
    </source>
</evidence>
<dbReference type="InterPro" id="IPR008027">
    <property type="entry name" value="QCR9"/>
</dbReference>
<accession>A0A9N8ZXI1</accession>
<evidence type="ECO:0000256" key="10">
    <source>
        <dbReference type="ARBA" id="ARBA00023136"/>
    </source>
</evidence>
<evidence type="ECO:0000256" key="2">
    <source>
        <dbReference type="ARBA" id="ARBA00007856"/>
    </source>
</evidence>
<organism evidence="13 14">
    <name type="scientific">Ambispora leptoticha</name>
    <dbReference type="NCBI Taxonomy" id="144679"/>
    <lineage>
        <taxon>Eukaryota</taxon>
        <taxon>Fungi</taxon>
        <taxon>Fungi incertae sedis</taxon>
        <taxon>Mucoromycota</taxon>
        <taxon>Glomeromycotina</taxon>
        <taxon>Glomeromycetes</taxon>
        <taxon>Archaeosporales</taxon>
        <taxon>Ambisporaceae</taxon>
        <taxon>Ambispora</taxon>
    </lineage>
</organism>
<evidence type="ECO:0000313" key="14">
    <source>
        <dbReference type="Proteomes" id="UP000789508"/>
    </source>
</evidence>
<protein>
    <recommendedName>
        <fullName evidence="11 12">Complex III subunit 9</fullName>
    </recommendedName>
</protein>
<keyword evidence="3 12" id="KW-0813">Transport</keyword>
<keyword evidence="14" id="KW-1185">Reference proteome</keyword>
<evidence type="ECO:0000256" key="9">
    <source>
        <dbReference type="ARBA" id="ARBA00023128"/>
    </source>
</evidence>